<organism evidence="11 12">
    <name type="scientific">Clostridium polyendosporum</name>
    <dbReference type="NCBI Taxonomy" id="69208"/>
    <lineage>
        <taxon>Bacteria</taxon>
        <taxon>Bacillati</taxon>
        <taxon>Bacillota</taxon>
        <taxon>Clostridia</taxon>
        <taxon>Eubacteriales</taxon>
        <taxon>Clostridiaceae</taxon>
        <taxon>Clostridium</taxon>
    </lineage>
</organism>
<keyword evidence="7 9" id="KW-0234">DNA repair</keyword>
<evidence type="ECO:0000313" key="12">
    <source>
        <dbReference type="Proteomes" id="UP000679179"/>
    </source>
</evidence>
<dbReference type="InterPro" id="IPR027417">
    <property type="entry name" value="P-loop_NTPase"/>
</dbReference>
<gene>
    <name evidence="11" type="primary">recN</name>
    <name evidence="11" type="ORF">CPJCM30710_06030</name>
</gene>
<dbReference type="GO" id="GO:0043590">
    <property type="term" value="C:bacterial nucleoid"/>
    <property type="evidence" value="ECO:0007669"/>
    <property type="project" value="TreeGrafter"/>
</dbReference>
<evidence type="ECO:0000256" key="2">
    <source>
        <dbReference type="ARBA" id="ARBA00009441"/>
    </source>
</evidence>
<proteinExistence type="inferred from homology"/>
<evidence type="ECO:0000256" key="6">
    <source>
        <dbReference type="ARBA" id="ARBA00022840"/>
    </source>
</evidence>
<evidence type="ECO:0000256" key="9">
    <source>
        <dbReference type="PIRNR" id="PIRNR003128"/>
    </source>
</evidence>
<reference evidence="11" key="1">
    <citation type="submission" date="2021-03" db="EMBL/GenBank/DDBJ databases">
        <title>Taxonomic study of Clostridium polyendosporum from meadow-gley soil under rice.</title>
        <authorList>
            <person name="Kobayashi H."/>
            <person name="Tanizawa Y."/>
            <person name="Yagura M."/>
        </authorList>
    </citation>
    <scope>NUCLEOTIDE SEQUENCE</scope>
    <source>
        <strain evidence="11">JCM 30710</strain>
    </source>
</reference>
<keyword evidence="4" id="KW-0547">Nucleotide-binding</keyword>
<keyword evidence="5 9" id="KW-0227">DNA damage</keyword>
<dbReference type="InterPro" id="IPR003395">
    <property type="entry name" value="RecF/RecN/SMC_N"/>
</dbReference>
<dbReference type="GO" id="GO:0006310">
    <property type="term" value="P:DNA recombination"/>
    <property type="evidence" value="ECO:0007669"/>
    <property type="project" value="InterPro"/>
</dbReference>
<comment type="similarity">
    <text evidence="2 9">Belongs to the RecN family.</text>
</comment>
<dbReference type="CDD" id="cd03241">
    <property type="entry name" value="ABC_RecN"/>
    <property type="match status" value="2"/>
</dbReference>
<dbReference type="GO" id="GO:0005524">
    <property type="term" value="F:ATP binding"/>
    <property type="evidence" value="ECO:0007669"/>
    <property type="project" value="UniProtKB-KW"/>
</dbReference>
<dbReference type="PANTHER" id="PTHR11059">
    <property type="entry name" value="DNA REPAIR PROTEIN RECN"/>
    <property type="match status" value="1"/>
</dbReference>
<evidence type="ECO:0000256" key="5">
    <source>
        <dbReference type="ARBA" id="ARBA00022763"/>
    </source>
</evidence>
<accession>A0A919RX78</accession>
<protein>
    <recommendedName>
        <fullName evidence="3 9">DNA repair protein RecN</fullName>
    </recommendedName>
    <alternativeName>
        <fullName evidence="8 9">Recombination protein N</fullName>
    </alternativeName>
</protein>
<dbReference type="EMBL" id="BOPZ01000003">
    <property type="protein sequence ID" value="GIM27937.1"/>
    <property type="molecule type" value="Genomic_DNA"/>
</dbReference>
<dbReference type="FunFam" id="3.40.50.300:FF:000319">
    <property type="entry name" value="DNA repair protein RecN"/>
    <property type="match status" value="1"/>
</dbReference>
<dbReference type="Pfam" id="PF02463">
    <property type="entry name" value="SMC_N"/>
    <property type="match status" value="1"/>
</dbReference>
<dbReference type="Gene3D" id="3.40.50.300">
    <property type="entry name" value="P-loop containing nucleotide triphosphate hydrolases"/>
    <property type="match status" value="2"/>
</dbReference>
<comment type="caution">
    <text evidence="11">The sequence shown here is derived from an EMBL/GenBank/DDBJ whole genome shotgun (WGS) entry which is preliminary data.</text>
</comment>
<dbReference type="SUPFAM" id="SSF52540">
    <property type="entry name" value="P-loop containing nucleoside triphosphate hydrolases"/>
    <property type="match status" value="1"/>
</dbReference>
<dbReference type="AlphaFoldDB" id="A0A919RX78"/>
<evidence type="ECO:0000256" key="7">
    <source>
        <dbReference type="ARBA" id="ARBA00023204"/>
    </source>
</evidence>
<evidence type="ECO:0000256" key="3">
    <source>
        <dbReference type="ARBA" id="ARBA00021315"/>
    </source>
</evidence>
<dbReference type="InterPro" id="IPR004604">
    <property type="entry name" value="DNA_recomb/repair_RecN"/>
</dbReference>
<evidence type="ECO:0000259" key="10">
    <source>
        <dbReference type="Pfam" id="PF02463"/>
    </source>
</evidence>
<dbReference type="NCBIfam" id="TIGR00634">
    <property type="entry name" value="recN"/>
    <property type="match status" value="1"/>
</dbReference>
<dbReference type="RefSeq" id="WP_212902687.1">
    <property type="nucleotide sequence ID" value="NZ_BOPZ01000003.1"/>
</dbReference>
<evidence type="ECO:0000256" key="4">
    <source>
        <dbReference type="ARBA" id="ARBA00022741"/>
    </source>
</evidence>
<evidence type="ECO:0000256" key="1">
    <source>
        <dbReference type="ARBA" id="ARBA00003618"/>
    </source>
</evidence>
<sequence length="564" mass="65065">MLLQLTIENFALIEKLTISFEKEFNILSGETGAGKSILIDAINYVLGSKFNKDLIRTGEMKTFVEAVFDIENEKIKECLDDLNIEYDDLVIISRETFQNGKSIVKVNGKAIILSTLKKLTEKLIDIHGQHQNQALLDKANHIIYLDSYGEDKIHEKISEYYVLFKKLKDLDEKIQNLKGNEDREKLLNYLKFQVDDIDEANLKVGEDEELAEKYNLLSHAEKINNSLTIAYNLLNERSDGESILDNLSHVCHELTSIEKHLEKVREINQCLNNIYYNLQDISRDVRNLNEDVVYDEKELEQVNSRIYKISLYKKKYGEKIEDILNYKNELLKQYDELLNSEATIKMLIAEKDMLLDRMEVLSKEIHLIRLDIANELENRISDELKYVGLEKCAFKIEVVYHSDFNLRGKDEVQYLVSTNPGEPLKSMEKVVSGGELSRIMLALKTVFVNKDRIPTVIFDEIDTGISGRIAQCVAEKMYEISTKHQVFCITHLPQIACMSDCHFLVSKHIHNNKTFTQVKKITEEDKILEIAKMIGGVEVTSSTIENATEMTKMANQKKKNIRKC</sequence>
<evidence type="ECO:0000313" key="11">
    <source>
        <dbReference type="EMBL" id="GIM27937.1"/>
    </source>
</evidence>
<dbReference type="GO" id="GO:0006281">
    <property type="term" value="P:DNA repair"/>
    <property type="evidence" value="ECO:0007669"/>
    <property type="project" value="UniProtKB-KW"/>
</dbReference>
<keyword evidence="12" id="KW-1185">Reference proteome</keyword>
<name>A0A919RX78_9CLOT</name>
<comment type="function">
    <text evidence="1 9">May be involved in recombinational repair of damaged DNA.</text>
</comment>
<keyword evidence="6" id="KW-0067">ATP-binding</keyword>
<dbReference type="GO" id="GO:0009432">
    <property type="term" value="P:SOS response"/>
    <property type="evidence" value="ECO:0007669"/>
    <property type="project" value="TreeGrafter"/>
</dbReference>
<feature type="domain" description="RecF/RecN/SMC N-terminal" evidence="10">
    <location>
        <begin position="2"/>
        <end position="496"/>
    </location>
</feature>
<dbReference type="PANTHER" id="PTHR11059:SF0">
    <property type="entry name" value="DNA REPAIR PROTEIN RECN"/>
    <property type="match status" value="1"/>
</dbReference>
<dbReference type="PIRSF" id="PIRSF003128">
    <property type="entry name" value="RecN"/>
    <property type="match status" value="1"/>
</dbReference>
<dbReference type="Proteomes" id="UP000679179">
    <property type="component" value="Unassembled WGS sequence"/>
</dbReference>
<evidence type="ECO:0000256" key="8">
    <source>
        <dbReference type="ARBA" id="ARBA00033408"/>
    </source>
</evidence>